<protein>
    <submittedName>
        <fullName evidence="2">Uncharacterized protein</fullName>
    </submittedName>
</protein>
<organism evidence="2 3">
    <name type="scientific">Marssonina brunnea f. sp. multigermtubi (strain MB_m1)</name>
    <name type="common">Marssonina leaf spot fungus</name>
    <dbReference type="NCBI Taxonomy" id="1072389"/>
    <lineage>
        <taxon>Eukaryota</taxon>
        <taxon>Fungi</taxon>
        <taxon>Dikarya</taxon>
        <taxon>Ascomycota</taxon>
        <taxon>Pezizomycotina</taxon>
        <taxon>Leotiomycetes</taxon>
        <taxon>Helotiales</taxon>
        <taxon>Drepanopezizaceae</taxon>
        <taxon>Drepanopeziza</taxon>
    </lineage>
</organism>
<feature type="region of interest" description="Disordered" evidence="1">
    <location>
        <begin position="1"/>
        <end position="68"/>
    </location>
</feature>
<dbReference type="AlphaFoldDB" id="K1XQJ8"/>
<dbReference type="KEGG" id="mbe:MBM_07090"/>
<feature type="region of interest" description="Disordered" evidence="1">
    <location>
        <begin position="100"/>
        <end position="123"/>
    </location>
</feature>
<reference evidence="2 3" key="1">
    <citation type="journal article" date="2012" name="BMC Genomics">
        <title>Sequencing the genome of Marssonina brunnea reveals fungus-poplar co-evolution.</title>
        <authorList>
            <person name="Zhu S."/>
            <person name="Cao Y.-Z."/>
            <person name="Jiang C."/>
            <person name="Tan B.-Y."/>
            <person name="Wang Z."/>
            <person name="Feng S."/>
            <person name="Zhang L."/>
            <person name="Su X.-H."/>
            <person name="Brejova B."/>
            <person name="Vinar T."/>
            <person name="Xu M."/>
            <person name="Wang M.-X."/>
            <person name="Zhang S.-G."/>
            <person name="Huang M.-R."/>
            <person name="Wu R."/>
            <person name="Zhou Y."/>
        </authorList>
    </citation>
    <scope>NUCLEOTIDE SEQUENCE [LARGE SCALE GENOMIC DNA]</scope>
    <source>
        <strain evidence="2 3">MB_m1</strain>
    </source>
</reference>
<proteinExistence type="predicted"/>
<dbReference type="InParanoid" id="K1XQJ8"/>
<accession>K1XQJ8</accession>
<evidence type="ECO:0000313" key="2">
    <source>
        <dbReference type="EMBL" id="EKD14879.1"/>
    </source>
</evidence>
<sequence>MMKHRRKAPPMAPPMMAPRKLGPRESVVTVTVAPGFDDEPVGDGDKREDEGGMEDAEGTGHPEPLPVEADGDCELVELLDAAGTCVALDVSEKVFAATFASDEKVTPIGPSTPFPSASTASCA</sequence>
<dbReference type="HOGENOM" id="CLU_2015766_0_0_1"/>
<feature type="compositionally biased region" description="Low complexity" evidence="1">
    <location>
        <begin position="114"/>
        <end position="123"/>
    </location>
</feature>
<name>K1XQJ8_MARBU</name>
<evidence type="ECO:0000313" key="3">
    <source>
        <dbReference type="Proteomes" id="UP000006753"/>
    </source>
</evidence>
<dbReference type="EMBL" id="JH921444">
    <property type="protein sequence ID" value="EKD14879.1"/>
    <property type="molecule type" value="Genomic_DNA"/>
</dbReference>
<evidence type="ECO:0000256" key="1">
    <source>
        <dbReference type="SAM" id="MobiDB-lite"/>
    </source>
</evidence>
<keyword evidence="3" id="KW-1185">Reference proteome</keyword>
<gene>
    <name evidence="2" type="ORF">MBM_07090</name>
</gene>
<dbReference type="Proteomes" id="UP000006753">
    <property type="component" value="Unassembled WGS sequence"/>
</dbReference>